<evidence type="ECO:0000313" key="3">
    <source>
        <dbReference type="EMBL" id="KOO28406.1"/>
    </source>
</evidence>
<dbReference type="Gene3D" id="1.25.10.10">
    <property type="entry name" value="Leucine-rich Repeat Variant"/>
    <property type="match status" value="2"/>
</dbReference>
<proteinExistence type="predicted"/>
<feature type="region of interest" description="Disordered" evidence="2">
    <location>
        <begin position="349"/>
        <end position="396"/>
    </location>
</feature>
<dbReference type="InterPro" id="IPR016024">
    <property type="entry name" value="ARM-type_fold"/>
</dbReference>
<dbReference type="Proteomes" id="UP000037460">
    <property type="component" value="Unassembled WGS sequence"/>
</dbReference>
<dbReference type="InterPro" id="IPR000225">
    <property type="entry name" value="Armadillo"/>
</dbReference>
<dbReference type="PANTHER" id="PTHR46241">
    <property type="entry name" value="ARMADILLO REPEAT-CONTAINING PROTEIN 4 ARMC4"/>
    <property type="match status" value="1"/>
</dbReference>
<dbReference type="InterPro" id="IPR011989">
    <property type="entry name" value="ARM-like"/>
</dbReference>
<protein>
    <submittedName>
        <fullName evidence="3">Ring u-box domain and arm repeat-containing protein</fullName>
    </submittedName>
</protein>
<gene>
    <name evidence="3" type="ORF">Ctob_003200</name>
</gene>
<evidence type="ECO:0000313" key="4">
    <source>
        <dbReference type="Proteomes" id="UP000037460"/>
    </source>
</evidence>
<sequence>MSRKQDSKYNAAEAAIVTFVEALGKLAANADMRTMVRDAGAISPLVALLVSGTGNVPGLAASVLRDLALHSGNRTAILESDGVAQLVRMLHNESKVIASEAADALRSLAANNGAVCKVVRDNGGIKMLVKLAQGGKAAEAATGAISNIAEADPTSRQEIGDEGGVAVLVSLLVDGLDNVGKEGGRARDTDWAYSHASEETSKALVQLSGHSSCVKRMLDASIVGPLVRLLLRAYGHSQTASSNAASLLVMLLTQHPSEAMVQTLDAFTLARKDESLVVASQGWSQAFPDLKTLLHAAVEKRLAAVEEGNSSAAIQQAIEIGRAVEIPDERLEAAKATFQEFQDKRRREKLAAAAEERRSRKEEERQRQLEREAAEAPAAEDVGKRSTRKAALNTGAVKPASHTAALIKKAEILSAQAAQSGTRSSEEQKLAAEAATVTAMEGMNPLVRERMLKKMVRDGVLVPGATGILAEYATALGLLPSASLIPAEAQSLTPSGRGALRGQMEYDGNGGYRPKGDLTGLMVSDDANEVQRRAANRAMEKAKAQAARNDLASKAMQRRLAMLAISSTADGFNLPSYMMPMFSKMLVRPDEGQQLFMLGGKDPMKLDAWRKRWENKFTHNDRHIYGAPTGGTTTALGDRAMLDRNKLSDSQSNAGLTESQYAQLTRGAYSA</sequence>
<name>A0A0M0JP75_9EUKA</name>
<dbReference type="EMBL" id="JWZX01002572">
    <property type="protein sequence ID" value="KOO28406.1"/>
    <property type="molecule type" value="Genomic_DNA"/>
</dbReference>
<comment type="caution">
    <text evidence="3">The sequence shown here is derived from an EMBL/GenBank/DDBJ whole genome shotgun (WGS) entry which is preliminary data.</text>
</comment>
<evidence type="ECO:0000256" key="2">
    <source>
        <dbReference type="SAM" id="MobiDB-lite"/>
    </source>
</evidence>
<evidence type="ECO:0000256" key="1">
    <source>
        <dbReference type="PROSITE-ProRule" id="PRU00259"/>
    </source>
</evidence>
<reference evidence="4" key="1">
    <citation type="journal article" date="2015" name="PLoS Genet.">
        <title>Genome Sequence and Transcriptome Analyses of Chrysochromulina tobin: Metabolic Tools for Enhanced Algal Fitness in the Prominent Order Prymnesiales (Haptophyceae).</title>
        <authorList>
            <person name="Hovde B.T."/>
            <person name="Deodato C.R."/>
            <person name="Hunsperger H.M."/>
            <person name="Ryken S.A."/>
            <person name="Yost W."/>
            <person name="Jha R.K."/>
            <person name="Patterson J."/>
            <person name="Monnat R.J. Jr."/>
            <person name="Barlow S.B."/>
            <person name="Starkenburg S.R."/>
            <person name="Cattolico R.A."/>
        </authorList>
    </citation>
    <scope>NUCLEOTIDE SEQUENCE</scope>
    <source>
        <strain evidence="4">CCMP291</strain>
    </source>
</reference>
<feature type="repeat" description="ARM" evidence="1">
    <location>
        <begin position="40"/>
        <end position="82"/>
    </location>
</feature>
<dbReference type="PANTHER" id="PTHR46241:SF1">
    <property type="entry name" value="OUTER DYNEIN ARM-DOCKING COMPLEX SUBUNIT 2"/>
    <property type="match status" value="1"/>
</dbReference>
<organism evidence="3 4">
    <name type="scientific">Chrysochromulina tobinii</name>
    <dbReference type="NCBI Taxonomy" id="1460289"/>
    <lineage>
        <taxon>Eukaryota</taxon>
        <taxon>Haptista</taxon>
        <taxon>Haptophyta</taxon>
        <taxon>Prymnesiophyceae</taxon>
        <taxon>Prymnesiales</taxon>
        <taxon>Chrysochromulinaceae</taxon>
        <taxon>Chrysochromulina</taxon>
    </lineage>
</organism>
<dbReference type="SMART" id="SM00185">
    <property type="entry name" value="ARM"/>
    <property type="match status" value="5"/>
</dbReference>
<dbReference type="AlphaFoldDB" id="A0A0M0JP75"/>
<dbReference type="SUPFAM" id="SSF48371">
    <property type="entry name" value="ARM repeat"/>
    <property type="match status" value="1"/>
</dbReference>
<keyword evidence="4" id="KW-1185">Reference proteome</keyword>
<dbReference type="Pfam" id="PF00514">
    <property type="entry name" value="Arm"/>
    <property type="match status" value="1"/>
</dbReference>
<feature type="repeat" description="ARM" evidence="1">
    <location>
        <begin position="81"/>
        <end position="123"/>
    </location>
</feature>
<feature type="compositionally biased region" description="Basic and acidic residues" evidence="2">
    <location>
        <begin position="354"/>
        <end position="374"/>
    </location>
</feature>
<dbReference type="PROSITE" id="PS50176">
    <property type="entry name" value="ARM_REPEAT"/>
    <property type="match status" value="2"/>
</dbReference>
<accession>A0A0M0JP75</accession>